<feature type="region of interest" description="Disordered" evidence="9">
    <location>
        <begin position="1"/>
        <end position="29"/>
    </location>
</feature>
<comment type="cofactor">
    <cofactor evidence="1">
        <name>Fe(2+)</name>
        <dbReference type="ChEBI" id="CHEBI:29033"/>
    </cofactor>
</comment>
<evidence type="ECO:0000256" key="7">
    <source>
        <dbReference type="ARBA" id="ARBA00035641"/>
    </source>
</evidence>
<feature type="domain" description="Fe-containing alcohol dehydrogenase-like C-terminal" evidence="12">
    <location>
        <begin position="663"/>
        <end position="870"/>
    </location>
</feature>
<evidence type="ECO:0000259" key="12">
    <source>
        <dbReference type="Pfam" id="PF25137"/>
    </source>
</evidence>
<dbReference type="EMBL" id="JANDBD010000001">
    <property type="protein sequence ID" value="MCP9270962.1"/>
    <property type="molecule type" value="Genomic_DNA"/>
</dbReference>
<comment type="similarity">
    <text evidence="7">In the N-terminal section; belongs to the aldehyde dehydrogenase family.</text>
</comment>
<dbReference type="CDD" id="cd08178">
    <property type="entry name" value="AAD_C"/>
    <property type="match status" value="1"/>
</dbReference>
<dbReference type="InterPro" id="IPR056798">
    <property type="entry name" value="ADH_Fe_C"/>
</dbReference>
<dbReference type="GO" id="GO:0008774">
    <property type="term" value="F:acetaldehyde dehydrogenase (acetylating) activity"/>
    <property type="evidence" value="ECO:0007669"/>
    <property type="project" value="UniProtKB-EC"/>
</dbReference>
<dbReference type="InterPro" id="IPR012079">
    <property type="entry name" value="Bifunc_Ald-ADH"/>
</dbReference>
<dbReference type="SUPFAM" id="SSF56796">
    <property type="entry name" value="Dehydroquinate synthase-like"/>
    <property type="match status" value="1"/>
</dbReference>
<dbReference type="InterPro" id="IPR016162">
    <property type="entry name" value="Ald_DH_N"/>
</dbReference>
<evidence type="ECO:0000259" key="11">
    <source>
        <dbReference type="Pfam" id="PF00465"/>
    </source>
</evidence>
<evidence type="ECO:0000313" key="13">
    <source>
        <dbReference type="EMBL" id="MCP9270962.1"/>
    </source>
</evidence>
<dbReference type="Pfam" id="PF00171">
    <property type="entry name" value="Aldedh"/>
    <property type="match status" value="1"/>
</dbReference>
<dbReference type="SUPFAM" id="SSF53720">
    <property type="entry name" value="ALDH-like"/>
    <property type="match status" value="1"/>
</dbReference>
<dbReference type="RefSeq" id="WP_255057935.1">
    <property type="nucleotide sequence ID" value="NZ_JANDBD010000001.1"/>
</dbReference>
<dbReference type="PROSITE" id="PS00913">
    <property type="entry name" value="ADH_IRON_1"/>
    <property type="match status" value="1"/>
</dbReference>
<evidence type="ECO:0000256" key="6">
    <source>
        <dbReference type="ARBA" id="ARBA00023268"/>
    </source>
</evidence>
<gene>
    <name evidence="13" type="primary">adhE</name>
    <name evidence="13" type="synonym">adhC</name>
    <name evidence="13" type="ORF">NM203_02040</name>
</gene>
<evidence type="ECO:0000256" key="5">
    <source>
        <dbReference type="ARBA" id="ARBA00023027"/>
    </source>
</evidence>
<sequence>MTPTQSNADLLAPSRTSEATPPGPPDERRLRDVDRIVDAAAEAAREFRKLDQAQVDAIVEAMVRAGLRAAAELASVAIEETGFGVFEDKVVKNYVATEFLHDYLRGKKSVGVVDEDVESNIRYVAEPIGVVLAITPVTNPTSTVLFKAIVAAKTRNALLFRPSPYAVRSCERSVEILRDAAEAAGMPHGALQVIPDAAHEVTHYLFKHPKVDFVWVTGGPKIVALANASGKPGVSVGPGNAPIYIHQTADVKGAVVDILISKTFDSSVICPAEQTCIIDDAIYDETIAEFERMGARLLSDGEAAKIAEFAFGCGDKISLDAVGQRASELAARAGFTVSPTVKILLAPLPSDLNELAAHPLVNEKLMPVLGIVRARDVQHGIDAAVLVTEHGGLGHTSAIYANDDDVIERYSLAVRTGRILVNAPTAVGALGGIYNNLTPTFSLGCGTWGGSSTTANVNYRQLLNIKTVAHRRTPPQWFRVPSNTYFNEGALDNLRDLECETVVVVTDASTEERGVVDQVRSRLSTHHVQVFSEVTPEPDEALIRRGVALLQRAEPDVLIAVGGGSVMDAAKAMRLFYEHPEMNLDELTMPFLDPRKRVASFPTDRHRIQLVAIPTTSGTGSEVSPAAVLTVGGRKETLVDYSLVPDLAIVDPVLTSSMPSTLTADTGVDALTHALEAVISIFASSYTDALCAQAVRLIFGALPRAYDDPDDLAARTDMSNAATLAGLAFSNAFVGTNHALAHAVGARFGIAHGRANGIFLPHVMRYNSSLPSKFMPAPGYSAYVVPEKYAQLGQLVFGGHEPEDSRERLFRAVEELLDRLDMPRSLQEYGVPEDEFLSALPELAMTAFEDLSNRTNPRMPLVDEIAGLLRLGYYGAG</sequence>
<reference evidence="13 14" key="1">
    <citation type="submission" date="2022-06" db="EMBL/GenBank/DDBJ databases">
        <title>Mycolicibacterium sp. CAU 1645 isolated from seawater.</title>
        <authorList>
            <person name="Kim W."/>
        </authorList>
    </citation>
    <scope>NUCLEOTIDE SEQUENCE [LARGE SCALE GENOMIC DNA]</scope>
    <source>
        <strain evidence="13 14">CAU 1645</strain>
    </source>
</reference>
<dbReference type="PANTHER" id="PTHR11496:SF83">
    <property type="entry name" value="HYDROXYACID-OXOACID TRANSHYDROGENASE, MITOCHONDRIAL"/>
    <property type="match status" value="1"/>
</dbReference>
<evidence type="ECO:0000256" key="4">
    <source>
        <dbReference type="ARBA" id="ARBA00023004"/>
    </source>
</evidence>
<dbReference type="EC" id="1.1.1.1" evidence="2"/>
<keyword evidence="14" id="KW-1185">Reference proteome</keyword>
<dbReference type="Pfam" id="PF00465">
    <property type="entry name" value="Fe-ADH"/>
    <property type="match status" value="1"/>
</dbReference>
<dbReference type="Gene3D" id="1.20.1090.10">
    <property type="entry name" value="Dehydroquinate synthase-like - alpha domain"/>
    <property type="match status" value="1"/>
</dbReference>
<feature type="domain" description="Alcohol dehydrogenase iron-type/glycerol dehydrogenase GldA" evidence="11">
    <location>
        <begin position="481"/>
        <end position="652"/>
    </location>
</feature>
<keyword evidence="6" id="KW-0511">Multifunctional enzyme</keyword>
<name>A0ABT1LXL2_9MYCO</name>
<dbReference type="InterPro" id="IPR018211">
    <property type="entry name" value="ADH_Fe_CS"/>
</dbReference>
<evidence type="ECO:0000256" key="2">
    <source>
        <dbReference type="ARBA" id="ARBA00013190"/>
    </source>
</evidence>
<dbReference type="NCBIfam" id="NF010378">
    <property type="entry name" value="PRK13805.1"/>
    <property type="match status" value="1"/>
</dbReference>
<feature type="compositionally biased region" description="Polar residues" evidence="9">
    <location>
        <begin position="1"/>
        <end position="19"/>
    </location>
</feature>
<proteinExistence type="inferred from homology"/>
<dbReference type="InterPro" id="IPR034789">
    <property type="entry name" value="AAD_C"/>
</dbReference>
<dbReference type="GO" id="GO:0004022">
    <property type="term" value="F:alcohol dehydrogenase (NAD+) activity"/>
    <property type="evidence" value="ECO:0007669"/>
    <property type="project" value="UniProtKB-EC"/>
</dbReference>
<dbReference type="InterPro" id="IPR016163">
    <property type="entry name" value="Ald_DH_C"/>
</dbReference>
<dbReference type="Gene3D" id="3.40.50.1970">
    <property type="match status" value="1"/>
</dbReference>
<evidence type="ECO:0000313" key="14">
    <source>
        <dbReference type="Proteomes" id="UP001651690"/>
    </source>
</evidence>
<dbReference type="Pfam" id="PF25137">
    <property type="entry name" value="ADH_Fe_C"/>
    <property type="match status" value="1"/>
</dbReference>
<comment type="caution">
    <text evidence="13">The sequence shown here is derived from an EMBL/GenBank/DDBJ whole genome shotgun (WGS) entry which is preliminary data.</text>
</comment>
<evidence type="ECO:0000256" key="3">
    <source>
        <dbReference type="ARBA" id="ARBA00023002"/>
    </source>
</evidence>
<dbReference type="InterPro" id="IPR015590">
    <property type="entry name" value="Aldehyde_DH_dom"/>
</dbReference>
<feature type="domain" description="Aldehyde dehydrogenase" evidence="10">
    <location>
        <begin position="31"/>
        <end position="291"/>
    </location>
</feature>
<comment type="similarity">
    <text evidence="8">In the C-terminal section; belongs to the iron-containing alcohol dehydrogenase family.</text>
</comment>
<dbReference type="InterPro" id="IPR001670">
    <property type="entry name" value="ADH_Fe/GldA"/>
</dbReference>
<dbReference type="Gene3D" id="3.40.309.10">
    <property type="entry name" value="Aldehyde Dehydrogenase, Chain A, domain 2"/>
    <property type="match status" value="1"/>
</dbReference>
<organism evidence="13 14">
    <name type="scientific">Mycolicibacterium arenosum</name>
    <dbReference type="NCBI Taxonomy" id="2952157"/>
    <lineage>
        <taxon>Bacteria</taxon>
        <taxon>Bacillati</taxon>
        <taxon>Actinomycetota</taxon>
        <taxon>Actinomycetes</taxon>
        <taxon>Mycobacteriales</taxon>
        <taxon>Mycobacteriaceae</taxon>
        <taxon>Mycolicibacterium</taxon>
    </lineage>
</organism>
<dbReference type="Proteomes" id="UP001651690">
    <property type="component" value="Unassembled WGS sequence"/>
</dbReference>
<keyword evidence="4" id="KW-0408">Iron</keyword>
<evidence type="ECO:0000259" key="10">
    <source>
        <dbReference type="Pfam" id="PF00171"/>
    </source>
</evidence>
<dbReference type="Gene3D" id="3.40.605.10">
    <property type="entry name" value="Aldehyde Dehydrogenase, Chain A, domain 1"/>
    <property type="match status" value="1"/>
</dbReference>
<dbReference type="InterPro" id="IPR039697">
    <property type="entry name" value="Alcohol_dehydrogenase_Fe"/>
</dbReference>
<keyword evidence="5" id="KW-0520">NAD</keyword>
<evidence type="ECO:0000256" key="9">
    <source>
        <dbReference type="SAM" id="MobiDB-lite"/>
    </source>
</evidence>
<evidence type="ECO:0000256" key="8">
    <source>
        <dbReference type="ARBA" id="ARBA00035645"/>
    </source>
</evidence>
<protein>
    <recommendedName>
        <fullName evidence="2">alcohol dehydrogenase</fullName>
        <ecNumber evidence="2">1.1.1.1</ecNumber>
    </recommendedName>
</protein>
<dbReference type="PANTHER" id="PTHR11496">
    <property type="entry name" value="ALCOHOL DEHYDROGENASE"/>
    <property type="match status" value="1"/>
</dbReference>
<keyword evidence="3 13" id="KW-0560">Oxidoreductase</keyword>
<dbReference type="InterPro" id="IPR016161">
    <property type="entry name" value="Ald_DH/histidinol_DH"/>
</dbReference>
<accession>A0ABT1LXL2</accession>
<dbReference type="CDD" id="cd07122">
    <property type="entry name" value="ALDH_F20_ACDH"/>
    <property type="match status" value="1"/>
</dbReference>
<evidence type="ECO:0000256" key="1">
    <source>
        <dbReference type="ARBA" id="ARBA00001954"/>
    </source>
</evidence>